<gene>
    <name evidence="18" type="primary">FBLN1</name>
</gene>
<dbReference type="InterPro" id="IPR000020">
    <property type="entry name" value="Anaphylatoxin/fibulin"/>
</dbReference>
<dbReference type="FunFam" id="2.10.25.10:FF:000341">
    <property type="entry name" value="Fibulin 2"/>
    <property type="match status" value="1"/>
</dbReference>
<evidence type="ECO:0000256" key="1">
    <source>
        <dbReference type="ARBA" id="ARBA00004498"/>
    </source>
</evidence>
<evidence type="ECO:0000256" key="15">
    <source>
        <dbReference type="SAM" id="SignalP"/>
    </source>
</evidence>
<keyword evidence="10" id="KW-1015">Disulfide bond</keyword>
<dbReference type="GO" id="GO:0016504">
    <property type="term" value="F:peptidase activator activity"/>
    <property type="evidence" value="ECO:0007669"/>
    <property type="project" value="InterPro"/>
</dbReference>
<evidence type="ECO:0000256" key="12">
    <source>
        <dbReference type="ARBA" id="ARBA00057836"/>
    </source>
</evidence>
<feature type="domain" description="EGF-like" evidence="17">
    <location>
        <begin position="391"/>
        <end position="430"/>
    </location>
</feature>
<name>A0AAQ5ZQI8_AMPOC</name>
<evidence type="ECO:0000256" key="13">
    <source>
        <dbReference type="PIRNR" id="PIRNR036313"/>
    </source>
</evidence>
<keyword evidence="8" id="KW-0677">Repeat</keyword>
<dbReference type="GO" id="GO:0030198">
    <property type="term" value="P:extracellular matrix organization"/>
    <property type="evidence" value="ECO:0007669"/>
    <property type="project" value="InterPro"/>
</dbReference>
<dbReference type="GO" id="GO:0005576">
    <property type="term" value="C:extracellular region"/>
    <property type="evidence" value="ECO:0007669"/>
    <property type="project" value="InterPro"/>
</dbReference>
<dbReference type="InterPro" id="IPR000742">
    <property type="entry name" value="EGF"/>
</dbReference>
<comment type="function">
    <text evidence="12 13">Incorporated into fibronectin-containing matrix fibers. May play a role in cell adhesion and migration along protein fibers within the extracellular matrix (ECM). Could be important for certain developmental processes and contribute to the supramolecular organization of ECM architecture, in particular to those of basement membranes.</text>
</comment>
<dbReference type="PROSITE" id="PS01178">
    <property type="entry name" value="ANAPHYLATOXIN_2"/>
    <property type="match status" value="1"/>
</dbReference>
<comment type="similarity">
    <text evidence="2 13">Belongs to the fibulin family.</text>
</comment>
<evidence type="ECO:0000256" key="10">
    <source>
        <dbReference type="ARBA" id="ARBA00023157"/>
    </source>
</evidence>
<dbReference type="CDD" id="cd00054">
    <property type="entry name" value="EGF_CA"/>
    <property type="match status" value="3"/>
</dbReference>
<evidence type="ECO:0000256" key="9">
    <source>
        <dbReference type="ARBA" id="ARBA00022837"/>
    </source>
</evidence>
<keyword evidence="5 13" id="KW-0272">Extracellular matrix</keyword>
<evidence type="ECO:0000256" key="11">
    <source>
        <dbReference type="ARBA" id="ARBA00023180"/>
    </source>
</evidence>
<dbReference type="Proteomes" id="UP001501940">
    <property type="component" value="Chromosome 3"/>
</dbReference>
<accession>A0AAQ5ZQI8</accession>
<dbReference type="SMART" id="SM00179">
    <property type="entry name" value="EGF_CA"/>
    <property type="match status" value="8"/>
</dbReference>
<proteinExistence type="inferred from homology"/>
<evidence type="ECO:0000256" key="14">
    <source>
        <dbReference type="PROSITE-ProRule" id="PRU00076"/>
    </source>
</evidence>
<evidence type="ECO:0000313" key="19">
    <source>
        <dbReference type="Proteomes" id="UP001501940"/>
    </source>
</evidence>
<dbReference type="FunFam" id="2.10.25.10:FF:000108">
    <property type="entry name" value="Fibulin-1"/>
    <property type="match status" value="1"/>
</dbReference>
<dbReference type="FunFam" id="2.10.25.10:FF:000078">
    <property type="entry name" value="Fibulin-1"/>
    <property type="match status" value="1"/>
</dbReference>
<evidence type="ECO:0000259" key="16">
    <source>
        <dbReference type="PROSITE" id="PS01178"/>
    </source>
</evidence>
<dbReference type="PROSITE" id="PS50026">
    <property type="entry name" value="EGF_3"/>
    <property type="match status" value="3"/>
</dbReference>
<evidence type="ECO:0000256" key="2">
    <source>
        <dbReference type="ARBA" id="ARBA00006127"/>
    </source>
</evidence>
<dbReference type="FunFam" id="2.10.25.10:FF:000038">
    <property type="entry name" value="Fibrillin 2"/>
    <property type="match status" value="1"/>
</dbReference>
<keyword evidence="4 13" id="KW-0964">Secreted</keyword>
<reference evidence="18" key="2">
    <citation type="submission" date="2025-08" db="UniProtKB">
        <authorList>
            <consortium name="Ensembl"/>
        </authorList>
    </citation>
    <scope>IDENTIFICATION</scope>
</reference>
<dbReference type="GO" id="GO:0005509">
    <property type="term" value="F:calcium ion binding"/>
    <property type="evidence" value="ECO:0007669"/>
    <property type="project" value="InterPro"/>
</dbReference>
<dbReference type="InterPro" id="IPR050751">
    <property type="entry name" value="ECM_structural_protein"/>
</dbReference>
<evidence type="ECO:0000259" key="17">
    <source>
        <dbReference type="PROSITE" id="PS50026"/>
    </source>
</evidence>
<dbReference type="FunFam" id="2.10.25.10:FF:000150">
    <property type="entry name" value="Fibulin-1"/>
    <property type="match status" value="1"/>
</dbReference>
<dbReference type="InterPro" id="IPR000152">
    <property type="entry name" value="EGF-type_Asp/Asn_hydroxyl_site"/>
</dbReference>
<comment type="subunit">
    <text evidence="13">Homomultimerizes and interacts with various extracellular matrix components.</text>
</comment>
<organism evidence="18 19">
    <name type="scientific">Amphiprion ocellaris</name>
    <name type="common">Clown anemonefish</name>
    <dbReference type="NCBI Taxonomy" id="80972"/>
    <lineage>
        <taxon>Eukaryota</taxon>
        <taxon>Metazoa</taxon>
        <taxon>Chordata</taxon>
        <taxon>Craniata</taxon>
        <taxon>Vertebrata</taxon>
        <taxon>Euteleostomi</taxon>
        <taxon>Actinopterygii</taxon>
        <taxon>Neopterygii</taxon>
        <taxon>Teleostei</taxon>
        <taxon>Neoteleostei</taxon>
        <taxon>Acanthomorphata</taxon>
        <taxon>Ovalentaria</taxon>
        <taxon>Pomacentridae</taxon>
        <taxon>Amphiprion</taxon>
    </lineage>
</organism>
<keyword evidence="19" id="KW-1185">Reference proteome</keyword>
<evidence type="ECO:0000256" key="7">
    <source>
        <dbReference type="ARBA" id="ARBA00022729"/>
    </source>
</evidence>
<dbReference type="InterPro" id="IPR009030">
    <property type="entry name" value="Growth_fac_rcpt_cys_sf"/>
</dbReference>
<dbReference type="PROSITE" id="PS01177">
    <property type="entry name" value="ANAPHYLATOXIN_1"/>
    <property type="match status" value="1"/>
</dbReference>
<evidence type="ECO:0000313" key="18">
    <source>
        <dbReference type="Ensembl" id="ENSAOCP00000066045.1"/>
    </source>
</evidence>
<feature type="domain" description="EGF-like" evidence="17">
    <location>
        <begin position="431"/>
        <end position="474"/>
    </location>
</feature>
<dbReference type="PIRSF" id="PIRSF036313">
    <property type="entry name" value="Fibulin-1"/>
    <property type="match status" value="1"/>
</dbReference>
<dbReference type="InterPro" id="IPR049883">
    <property type="entry name" value="NOTCH1_EGF-like"/>
</dbReference>
<feature type="domain" description="EGF-like" evidence="17">
    <location>
        <begin position="307"/>
        <end position="348"/>
    </location>
</feature>
<dbReference type="SMART" id="SM00104">
    <property type="entry name" value="ANATO"/>
    <property type="match status" value="1"/>
</dbReference>
<dbReference type="Pfam" id="PF07645">
    <property type="entry name" value="EGF_CA"/>
    <property type="match status" value="5"/>
</dbReference>
<dbReference type="PROSITE" id="PS00010">
    <property type="entry name" value="ASX_HYDROXYL"/>
    <property type="match status" value="4"/>
</dbReference>
<evidence type="ECO:0000256" key="8">
    <source>
        <dbReference type="ARBA" id="ARBA00022737"/>
    </source>
</evidence>
<keyword evidence="7 15" id="KW-0732">Signal</keyword>
<evidence type="ECO:0000256" key="4">
    <source>
        <dbReference type="ARBA" id="ARBA00022525"/>
    </source>
</evidence>
<dbReference type="InterPro" id="IPR001881">
    <property type="entry name" value="EGF-like_Ca-bd_dom"/>
</dbReference>
<dbReference type="Pfam" id="PF01821">
    <property type="entry name" value="ANATO"/>
    <property type="match status" value="1"/>
</dbReference>
<protein>
    <recommendedName>
        <fullName evidence="3 13">Fibulin-1</fullName>
    </recommendedName>
</protein>
<evidence type="ECO:0000256" key="5">
    <source>
        <dbReference type="ARBA" id="ARBA00022530"/>
    </source>
</evidence>
<dbReference type="Gene3D" id="2.10.25.10">
    <property type="entry name" value="Laminin"/>
    <property type="match status" value="9"/>
</dbReference>
<evidence type="ECO:0000256" key="3">
    <source>
        <dbReference type="ARBA" id="ARBA00021554"/>
    </source>
</evidence>
<feature type="signal peptide" evidence="15">
    <location>
        <begin position="1"/>
        <end position="17"/>
    </location>
</feature>
<dbReference type="SUPFAM" id="SSF57196">
    <property type="entry name" value="EGF/Laminin"/>
    <property type="match status" value="4"/>
</dbReference>
<dbReference type="PROSITE" id="PS01187">
    <property type="entry name" value="EGF_CA"/>
    <property type="match status" value="3"/>
</dbReference>
<dbReference type="InterPro" id="IPR026823">
    <property type="entry name" value="cEGF"/>
</dbReference>
<dbReference type="Ensembl" id="ENSAOCT00000044881.1">
    <property type="protein sequence ID" value="ENSAOCP00000066045.1"/>
    <property type="gene ID" value="ENSAOCG00000005510.2"/>
</dbReference>
<dbReference type="InterPro" id="IPR017048">
    <property type="entry name" value="Fibulin-1"/>
</dbReference>
<dbReference type="PROSITE" id="PS01186">
    <property type="entry name" value="EGF_2"/>
    <property type="match status" value="2"/>
</dbReference>
<dbReference type="SMART" id="SM00181">
    <property type="entry name" value="EGF"/>
    <property type="match status" value="9"/>
</dbReference>
<keyword evidence="11" id="KW-0325">Glycoprotein</keyword>
<dbReference type="FunFam" id="2.10.25.10:FF:000104">
    <property type="entry name" value="Fibulin-1"/>
    <property type="match status" value="1"/>
</dbReference>
<dbReference type="GeneTree" id="ENSGT00940000156642"/>
<dbReference type="FunFam" id="2.10.25.10:FF:001228">
    <property type="entry name" value="Fibulin 1"/>
    <property type="match status" value="1"/>
</dbReference>
<sequence>MALCVVLLCALVGVLLGQEQISIEECCKDGQKRGNDNQDCAALPLISGSATCRIVQEQCCVTVLEDKMCTTGINMAKDQGACDSLFTNTCETKTTKKMEMIQCQMISAMVKYKLLLLVTDLTLKCRDEFLTCLCCFLGKCAHRCVGNDTCSCFKGYKLKPDGKSCEDINECLLGASNCRGGERCINTEGSFRCQREVSCGTGYELTDNNNCKDIDECETGIHNCGPEFECQNTQGSFRCLPKVKCGAGFIQDALGNCIDINECVSQTGPCHRGQVCINTVGSYTCQRNSVNCGRGYHLNEEGTRCIDIDECKGPEQVCAGHGCINLLGSYRCECEPGYNFNSISRVCEDVNECRHYPGRLCAHKCENTLGSYKCSCTTGFKLAVDGRNCDDLNECESKPCSQECANVYGSYQCYCRRGYQLSDIDGMTCEDIDECALPTGGHICSYRCHNTPGSFHCSCPTSGYTLAVNGRSCQDIDECLTGRHTCTENQSCFNVQGGFRCLSFECPSNYRRVGETTARLERSDTIRCMKSCQPTDIACVLDTTHSISHTFISLPTFREFTRPEEIVFLRTTVPAYGTYHLGSYDVKFDILEGNVENAFDIIKRIENGLYVGVVRQVKPLIGPVTTILKLSMRNLNTQGDSGQNIINVHVFVSEFWF</sequence>
<dbReference type="Pfam" id="PF12662">
    <property type="entry name" value="cEGF"/>
    <property type="match status" value="2"/>
</dbReference>
<evidence type="ECO:0000256" key="6">
    <source>
        <dbReference type="ARBA" id="ARBA00022536"/>
    </source>
</evidence>
<reference evidence="18 19" key="1">
    <citation type="submission" date="2022-01" db="EMBL/GenBank/DDBJ databases">
        <title>A chromosome-scale genome assembly of the false clownfish, Amphiprion ocellaris.</title>
        <authorList>
            <person name="Ryu T."/>
        </authorList>
    </citation>
    <scope>NUCLEOTIDE SEQUENCE [LARGE SCALE GENOMIC DNA]</scope>
</reference>
<dbReference type="AlphaFoldDB" id="A0AAQ5ZQI8"/>
<dbReference type="InterPro" id="IPR018097">
    <property type="entry name" value="EGF_Ca-bd_CS"/>
</dbReference>
<dbReference type="GO" id="GO:0030855">
    <property type="term" value="P:epithelial cell differentiation"/>
    <property type="evidence" value="ECO:0007669"/>
    <property type="project" value="UniProtKB-ARBA"/>
</dbReference>
<comment type="subcellular location">
    <subcellularLocation>
        <location evidence="1 13">Secreted</location>
        <location evidence="1 13">Extracellular space</location>
        <location evidence="1 13">Extracellular matrix</location>
    </subcellularLocation>
</comment>
<dbReference type="PANTHER" id="PTHR24034:SF97">
    <property type="entry name" value="FIBULIN-1"/>
    <property type="match status" value="1"/>
</dbReference>
<reference evidence="18" key="3">
    <citation type="submission" date="2025-09" db="UniProtKB">
        <authorList>
            <consortium name="Ensembl"/>
        </authorList>
    </citation>
    <scope>IDENTIFICATION</scope>
</reference>
<keyword evidence="6 14" id="KW-0245">EGF-like domain</keyword>
<keyword evidence="9" id="KW-0106">Calcium</keyword>
<dbReference type="PANTHER" id="PTHR24034">
    <property type="entry name" value="EGF-LIKE DOMAIN-CONTAINING PROTEIN"/>
    <property type="match status" value="1"/>
</dbReference>
<feature type="domain" description="Anaphylatoxin-like" evidence="16">
    <location>
        <begin position="26"/>
        <end position="60"/>
    </location>
</feature>
<dbReference type="InterPro" id="IPR055088">
    <property type="entry name" value="Fibulin_C"/>
</dbReference>
<dbReference type="SUPFAM" id="SSF57184">
    <property type="entry name" value="Growth factor receptor domain"/>
    <property type="match status" value="1"/>
</dbReference>
<comment type="caution">
    <text evidence="14">Lacks conserved residue(s) required for the propagation of feature annotation.</text>
</comment>
<feature type="chain" id="PRO_5043344411" description="Fibulin-1" evidence="15">
    <location>
        <begin position="18"/>
        <end position="657"/>
    </location>
</feature>
<dbReference type="Pfam" id="PF22914">
    <property type="entry name" value="Fibulin_C"/>
    <property type="match status" value="1"/>
</dbReference>
<dbReference type="FunFam" id="2.10.25.10:FF:000139">
    <property type="entry name" value="Fibulin-1"/>
    <property type="match status" value="1"/>
</dbReference>